<accession>A0A381WR00</accession>
<name>A0A381WR00_9ZZZZ</name>
<dbReference type="GO" id="GO:0019442">
    <property type="term" value="P:L-tryptophan catabolic process to acetyl-CoA"/>
    <property type="evidence" value="ECO:0007669"/>
    <property type="project" value="TreeGrafter"/>
</dbReference>
<proteinExistence type="inferred from homology"/>
<organism evidence="1">
    <name type="scientific">marine metagenome</name>
    <dbReference type="NCBI Taxonomy" id="408172"/>
    <lineage>
        <taxon>unclassified sequences</taxon>
        <taxon>metagenomes</taxon>
        <taxon>ecological metagenomes</taxon>
    </lineage>
</organism>
<dbReference type="InterPro" id="IPR004981">
    <property type="entry name" value="Trp_2_3_dOase"/>
</dbReference>
<dbReference type="AlphaFoldDB" id="A0A381WR00"/>
<dbReference type="Pfam" id="PF03301">
    <property type="entry name" value="Trp_dioxygenase"/>
    <property type="match status" value="1"/>
</dbReference>
<dbReference type="GO" id="GO:0019441">
    <property type="term" value="P:L-tryptophan catabolic process to kynurenine"/>
    <property type="evidence" value="ECO:0007669"/>
    <property type="project" value="InterPro"/>
</dbReference>
<dbReference type="InterPro" id="IPR037217">
    <property type="entry name" value="Trp/Indoleamine_2_3_dOase-like"/>
</dbReference>
<gene>
    <name evidence="1" type="ORF">METZ01_LOCUS107778</name>
</gene>
<sequence length="368" mass="43517">MSKKNKENNYQDYLRINDLLNLQNPISEKNGMIAHEEMLFIITHQVYELWFKQILYELDSILTIFQNDYIVEKEMGVINSRILRIIEIQKILLDQITVLETMTPLDFLEFRDLLVPASGFQSVQFRLLEIKMGLKSSDRIFFEKQSYKNSMDSSQKQILSKAEKKPSLFDGVNNWLNRMPFLDFEGFKFWDSYQKAVSQSLQNQKNIFLKDSTISLQEKKQLEKAHNISYKNFIAIFDNKKHNVLVKNGKRRLSYKAMQASLLIFLYRDEPVLHLPFNLLTNLIDMEKYLTSWRHLHSQMALRMIGKKIGTGGSPGYSYLKTTLENQKIFSDFMDLTSYFLPRSKLPKLPRNFQKNLGFYYARLEDNK</sequence>
<dbReference type="Gene3D" id="1.10.287.3810">
    <property type="match status" value="1"/>
</dbReference>
<evidence type="ECO:0008006" key="2">
    <source>
        <dbReference type="Google" id="ProtNLM"/>
    </source>
</evidence>
<evidence type="ECO:0000313" key="1">
    <source>
        <dbReference type="EMBL" id="SVA54924.1"/>
    </source>
</evidence>
<reference evidence="1" key="1">
    <citation type="submission" date="2018-05" db="EMBL/GenBank/DDBJ databases">
        <authorList>
            <person name="Lanie J.A."/>
            <person name="Ng W.-L."/>
            <person name="Kazmierczak K.M."/>
            <person name="Andrzejewski T.M."/>
            <person name="Davidsen T.M."/>
            <person name="Wayne K.J."/>
            <person name="Tettelin H."/>
            <person name="Glass J.I."/>
            <person name="Rusch D."/>
            <person name="Podicherti R."/>
            <person name="Tsui H.-C.T."/>
            <person name="Winkler M.E."/>
        </authorList>
    </citation>
    <scope>NUCLEOTIDE SEQUENCE</scope>
</reference>
<dbReference type="GO" id="GO:0046872">
    <property type="term" value="F:metal ion binding"/>
    <property type="evidence" value="ECO:0007669"/>
    <property type="project" value="InterPro"/>
</dbReference>
<dbReference type="SUPFAM" id="SSF140959">
    <property type="entry name" value="Indolic compounds 2,3-dioxygenase-like"/>
    <property type="match status" value="1"/>
</dbReference>
<dbReference type="PANTHER" id="PTHR10138">
    <property type="entry name" value="TRYPTOPHAN 2,3-DIOXYGENASE"/>
    <property type="match status" value="1"/>
</dbReference>
<dbReference type="EMBL" id="UINC01012597">
    <property type="protein sequence ID" value="SVA54924.1"/>
    <property type="molecule type" value="Genomic_DNA"/>
</dbReference>
<dbReference type="HAMAP" id="MF_01972">
    <property type="entry name" value="T23O"/>
    <property type="match status" value="1"/>
</dbReference>
<dbReference type="PANTHER" id="PTHR10138:SF0">
    <property type="entry name" value="TRYPTOPHAN 2,3-DIOXYGENASE"/>
    <property type="match status" value="1"/>
</dbReference>
<protein>
    <recommendedName>
        <fullName evidence="2">Tryptophan 2,3-dioxygenase</fullName>
    </recommendedName>
</protein>
<dbReference type="Gene3D" id="1.20.58.480">
    <property type="match status" value="1"/>
</dbReference>
<dbReference type="GO" id="GO:0004833">
    <property type="term" value="F:L-tryptophan 2,3-dioxygenase activity"/>
    <property type="evidence" value="ECO:0007669"/>
    <property type="project" value="InterPro"/>
</dbReference>
<dbReference type="GO" id="GO:0020037">
    <property type="term" value="F:heme binding"/>
    <property type="evidence" value="ECO:0007669"/>
    <property type="project" value="InterPro"/>
</dbReference>